<dbReference type="GO" id="GO:0044774">
    <property type="term" value="P:mitotic DNA integrity checkpoint signaling"/>
    <property type="evidence" value="ECO:0007669"/>
    <property type="project" value="TreeGrafter"/>
</dbReference>
<dbReference type="PANTHER" id="PTHR46060:SF1">
    <property type="entry name" value="MARINER MOS1 TRANSPOSASE-LIKE PROTEIN"/>
    <property type="match status" value="1"/>
</dbReference>
<dbReference type="GO" id="GO:0044547">
    <property type="term" value="F:DNA topoisomerase binding"/>
    <property type="evidence" value="ECO:0007669"/>
    <property type="project" value="TreeGrafter"/>
</dbReference>
<dbReference type="PANTHER" id="PTHR46060">
    <property type="entry name" value="MARINER MOS1 TRANSPOSASE-LIKE PROTEIN"/>
    <property type="match status" value="1"/>
</dbReference>
<dbReference type="GO" id="GO:0035861">
    <property type="term" value="C:site of double-strand break"/>
    <property type="evidence" value="ECO:0007669"/>
    <property type="project" value="TreeGrafter"/>
</dbReference>
<dbReference type="EMBL" id="JAANIA010001795">
    <property type="protein sequence ID" value="KAG5318939.1"/>
    <property type="molecule type" value="Genomic_DNA"/>
</dbReference>
<dbReference type="Pfam" id="PF17906">
    <property type="entry name" value="HTH_48"/>
    <property type="match status" value="1"/>
</dbReference>
<dbReference type="GO" id="GO:0003690">
    <property type="term" value="F:double-stranded DNA binding"/>
    <property type="evidence" value="ECO:0007669"/>
    <property type="project" value="TreeGrafter"/>
</dbReference>
<feature type="non-terminal residue" evidence="2">
    <location>
        <position position="1"/>
    </location>
</feature>
<keyword evidence="3" id="KW-1185">Reference proteome</keyword>
<dbReference type="InterPro" id="IPR036397">
    <property type="entry name" value="RNaseH_sf"/>
</dbReference>
<name>A0A836FGY8_9HYME</name>
<dbReference type="GO" id="GO:0003697">
    <property type="term" value="F:single-stranded DNA binding"/>
    <property type="evidence" value="ECO:0007669"/>
    <property type="project" value="TreeGrafter"/>
</dbReference>
<dbReference type="GO" id="GO:0031297">
    <property type="term" value="P:replication fork processing"/>
    <property type="evidence" value="ECO:0007669"/>
    <property type="project" value="TreeGrafter"/>
</dbReference>
<proteinExistence type="predicted"/>
<accession>A0A836FGY8</accession>
<evidence type="ECO:0000259" key="1">
    <source>
        <dbReference type="Pfam" id="PF17906"/>
    </source>
</evidence>
<dbReference type="GO" id="GO:0000793">
    <property type="term" value="C:condensed chromosome"/>
    <property type="evidence" value="ECO:0007669"/>
    <property type="project" value="TreeGrafter"/>
</dbReference>
<comment type="caution">
    <text evidence="2">The sequence shown here is derived from an EMBL/GenBank/DDBJ whole genome shotgun (WGS) entry which is preliminary data.</text>
</comment>
<dbReference type="GO" id="GO:0000014">
    <property type="term" value="F:single-stranded DNA endodeoxyribonuclease activity"/>
    <property type="evidence" value="ECO:0007669"/>
    <property type="project" value="TreeGrafter"/>
</dbReference>
<evidence type="ECO:0000313" key="3">
    <source>
        <dbReference type="Proteomes" id="UP000668214"/>
    </source>
</evidence>
<gene>
    <name evidence="2" type="ORF">G6Z78_0004549</name>
</gene>
<dbReference type="Gene3D" id="3.30.420.10">
    <property type="entry name" value="Ribonuclease H-like superfamily/Ribonuclease H"/>
    <property type="match status" value="2"/>
</dbReference>
<evidence type="ECO:0000313" key="2">
    <source>
        <dbReference type="EMBL" id="KAG5318939.1"/>
    </source>
</evidence>
<protein>
    <submittedName>
        <fullName evidence="2">MOS1T transposase</fullName>
    </submittedName>
</protein>
<dbReference type="GO" id="GO:0015074">
    <property type="term" value="P:DNA integration"/>
    <property type="evidence" value="ECO:0007669"/>
    <property type="project" value="TreeGrafter"/>
</dbReference>
<dbReference type="GO" id="GO:0042800">
    <property type="term" value="F:histone H3K4 methyltransferase activity"/>
    <property type="evidence" value="ECO:0007669"/>
    <property type="project" value="TreeGrafter"/>
</dbReference>
<dbReference type="AlphaFoldDB" id="A0A836FGY8"/>
<dbReference type="GO" id="GO:0000729">
    <property type="term" value="P:DNA double-strand break processing"/>
    <property type="evidence" value="ECO:0007669"/>
    <property type="project" value="TreeGrafter"/>
</dbReference>
<dbReference type="Proteomes" id="UP000668214">
    <property type="component" value="Unassembled WGS sequence"/>
</dbReference>
<sequence>MCLSRALKEKRPHVAKPVKTYLETLKWEVLPHPLYSLDIAPSDFHLFRSMAHGLADRRFHSYEEAQKWIDSWIASGIHVLPERWEKKSAAEAHRILVQTYDDNALSDTTCRDWFRRFKNNDFELEDKERSGAPKKFQDKELEQFLDEDPSQTLSELGKVLQVDESPVSKRLKGLGMIREQGHWVPYELITEDRYRLQLMRLSRALKEKRPLYAQTHDKVILLHDNVRPHVAKPVKTYLETLKWEALPHPPYSPDIVPSDFHLFRSMAHGLADRRFHSYEEAQKWIDSWIASKVMSFFRRGIHVLPER</sequence>
<dbReference type="InterPro" id="IPR052709">
    <property type="entry name" value="Transposase-MT_Hybrid"/>
</dbReference>
<feature type="domain" description="Mos1 transposase HTH" evidence="1">
    <location>
        <begin position="86"/>
        <end position="121"/>
    </location>
</feature>
<dbReference type="GO" id="GO:0046975">
    <property type="term" value="F:histone H3K36 methyltransferase activity"/>
    <property type="evidence" value="ECO:0007669"/>
    <property type="project" value="TreeGrafter"/>
</dbReference>
<dbReference type="GO" id="GO:0005634">
    <property type="term" value="C:nucleus"/>
    <property type="evidence" value="ECO:0007669"/>
    <property type="project" value="TreeGrafter"/>
</dbReference>
<feature type="non-terminal residue" evidence="2">
    <location>
        <position position="307"/>
    </location>
</feature>
<dbReference type="InterPro" id="IPR041426">
    <property type="entry name" value="Mos1_HTH"/>
</dbReference>
<organism evidence="2 3">
    <name type="scientific">Pseudoatta argentina</name>
    <dbReference type="NCBI Taxonomy" id="621737"/>
    <lineage>
        <taxon>Eukaryota</taxon>
        <taxon>Metazoa</taxon>
        <taxon>Ecdysozoa</taxon>
        <taxon>Arthropoda</taxon>
        <taxon>Hexapoda</taxon>
        <taxon>Insecta</taxon>
        <taxon>Pterygota</taxon>
        <taxon>Neoptera</taxon>
        <taxon>Endopterygota</taxon>
        <taxon>Hymenoptera</taxon>
        <taxon>Apocrita</taxon>
        <taxon>Aculeata</taxon>
        <taxon>Formicoidea</taxon>
        <taxon>Formicidae</taxon>
        <taxon>Myrmicinae</taxon>
        <taxon>Pseudoatta</taxon>
    </lineage>
</organism>
<dbReference type="GO" id="GO:0006303">
    <property type="term" value="P:double-strand break repair via nonhomologous end joining"/>
    <property type="evidence" value="ECO:0007669"/>
    <property type="project" value="TreeGrafter"/>
</dbReference>
<reference evidence="2" key="1">
    <citation type="submission" date="2020-02" db="EMBL/GenBank/DDBJ databases">
        <title>Relaxed selection underlies rapid genomic changes in the transitions from sociality to social parasitism in ants.</title>
        <authorList>
            <person name="Bi X."/>
        </authorList>
    </citation>
    <scope>NUCLEOTIDE SEQUENCE</scope>
    <source>
        <strain evidence="2">BGI-DK2014c</strain>
        <tissue evidence="2">Whole body</tissue>
    </source>
</reference>